<name>A0ABX3NUI6_9BACT</name>
<comment type="caution">
    <text evidence="2">The sequence shown here is derived from an EMBL/GenBank/DDBJ whole genome shotgun (WGS) entry which is preliminary data.</text>
</comment>
<dbReference type="InterPro" id="IPR029058">
    <property type="entry name" value="AB_hydrolase_fold"/>
</dbReference>
<evidence type="ECO:0000313" key="2">
    <source>
        <dbReference type="EMBL" id="OQP46185.1"/>
    </source>
</evidence>
<dbReference type="GO" id="GO:0016787">
    <property type="term" value="F:hydrolase activity"/>
    <property type="evidence" value="ECO:0007669"/>
    <property type="project" value="UniProtKB-KW"/>
</dbReference>
<evidence type="ECO:0000256" key="1">
    <source>
        <dbReference type="ARBA" id="ARBA00022801"/>
    </source>
</evidence>
<dbReference type="PANTHER" id="PTHR22946">
    <property type="entry name" value="DIENELACTONE HYDROLASE DOMAIN-CONTAINING PROTEIN-RELATED"/>
    <property type="match status" value="1"/>
</dbReference>
<dbReference type="Gene3D" id="3.40.50.1820">
    <property type="entry name" value="alpha/beta hydrolase"/>
    <property type="match status" value="1"/>
</dbReference>
<reference evidence="2 3" key="1">
    <citation type="submission" date="2016-04" db="EMBL/GenBank/DDBJ databases">
        <authorList>
            <person name="Chen L."/>
            <person name="Zhuang W."/>
            <person name="Wang G."/>
        </authorList>
    </citation>
    <scope>NUCLEOTIDE SEQUENCE [LARGE SCALE GENOMIC DNA]</scope>
    <source>
        <strain evidence="3">GR20</strain>
    </source>
</reference>
<dbReference type="PANTHER" id="PTHR22946:SF9">
    <property type="entry name" value="POLYKETIDE TRANSFERASE AF380"/>
    <property type="match status" value="1"/>
</dbReference>
<dbReference type="RefSeq" id="WP_014219145.1">
    <property type="nucleotide sequence ID" value="NZ_LWBO01000016.1"/>
</dbReference>
<gene>
    <name evidence="2" type="ORF">A4D02_32030</name>
</gene>
<keyword evidence="1 2" id="KW-0378">Hydrolase</keyword>
<organism evidence="2 3">
    <name type="scientific">Niastella koreensis</name>
    <dbReference type="NCBI Taxonomy" id="354356"/>
    <lineage>
        <taxon>Bacteria</taxon>
        <taxon>Pseudomonadati</taxon>
        <taxon>Bacteroidota</taxon>
        <taxon>Chitinophagia</taxon>
        <taxon>Chitinophagales</taxon>
        <taxon>Chitinophagaceae</taxon>
        <taxon>Niastella</taxon>
    </lineage>
</organism>
<dbReference type="SUPFAM" id="SSF53474">
    <property type="entry name" value="alpha/beta-Hydrolases"/>
    <property type="match status" value="1"/>
</dbReference>
<dbReference type="Proteomes" id="UP000192277">
    <property type="component" value="Unassembled WGS sequence"/>
</dbReference>
<accession>A0ABX3NUI6</accession>
<evidence type="ECO:0000313" key="3">
    <source>
        <dbReference type="Proteomes" id="UP000192277"/>
    </source>
</evidence>
<protein>
    <submittedName>
        <fullName evidence="2">Hydrolase</fullName>
    </submittedName>
</protein>
<keyword evidence="3" id="KW-1185">Reference proteome</keyword>
<dbReference type="EMBL" id="LWBO01000016">
    <property type="protein sequence ID" value="OQP46185.1"/>
    <property type="molecule type" value="Genomic_DNA"/>
</dbReference>
<sequence>MTSKKEIQINLKDVELGANLAEPAGAKALVIFAHGSGSSRLSPRNNFVADVLNKHSIATLLTDLLTGLEDEKYNNRFDIALLSHRLIQVTEWAAQQPGLNRLPVGYFGASTGAASALQAAAMLDKNIKAVVSRGGRPDLAVALKQVKAPTLLIVGSRDTQVMGLNNQAYEQLASEKNIAIVEGASHLFEEPGALHNVADLAASWFDKYL</sequence>
<proteinExistence type="predicted"/>
<dbReference type="InterPro" id="IPR050261">
    <property type="entry name" value="FrsA_esterase"/>
</dbReference>